<evidence type="ECO:0000313" key="3">
    <source>
        <dbReference type="EMBL" id="GBU03931.1"/>
    </source>
</evidence>
<dbReference type="Proteomes" id="UP000294613">
    <property type="component" value="Unassembled WGS sequence"/>
</dbReference>
<sequence length="395" mass="45286">MKILSITAQKPHSTGSGVYLTELVKNWAEAGHEQSVIGGVYEEDQVDFPDGVKFYPVFYQTEALPFAITGMSDEMPYESTCYKDLTSEMLGQFREIFCRTIEDAVRELNPDVIVCHHLYLLAAMVREWYPGKKIIAICHGSDLRQIEKNTLEREYIKERIRQLDGVIALHREQKKEIERIFQVKEEKIKVAGVGYNDKIFFQTGEKKEKKESFQIIFAGKVSEKKGVCSLLRALSYLPYPKEKLKVVLAGGHGPEEEYEQIQQLATECRYPVQFLGMLSQAELAEQFRQSDVFILPSFFEGLALVNIEAMACGCKVVCSDIPGMKDWFEENVPGEQITFVKLPRMENTDEPVAEELPAFEQRLAEALRQKLEQTEEETPQLSQISWRKISECVLR</sequence>
<dbReference type="PANTHER" id="PTHR45947">
    <property type="entry name" value="SULFOQUINOVOSYL TRANSFERASE SQD2"/>
    <property type="match status" value="1"/>
</dbReference>
<keyword evidence="4" id="KW-0808">Transferase</keyword>
<dbReference type="CDD" id="cd03801">
    <property type="entry name" value="GT4_PimA-like"/>
    <property type="match status" value="1"/>
</dbReference>
<dbReference type="Gene3D" id="3.40.50.2000">
    <property type="entry name" value="Glycogen Phosphorylase B"/>
    <property type="match status" value="2"/>
</dbReference>
<dbReference type="EMBL" id="SLZV01000023">
    <property type="protein sequence ID" value="TCS65444.1"/>
    <property type="molecule type" value="Genomic_DNA"/>
</dbReference>
<proteinExistence type="predicted"/>
<evidence type="ECO:0000313" key="5">
    <source>
        <dbReference type="Proteomes" id="UP000294613"/>
    </source>
</evidence>
<evidence type="ECO:0000313" key="4">
    <source>
        <dbReference type="EMBL" id="TCS65444.1"/>
    </source>
</evidence>
<feature type="domain" description="Glycosyl transferase family 1" evidence="1">
    <location>
        <begin position="205"/>
        <end position="334"/>
    </location>
</feature>
<accession>A0A4R3JHI8</accession>
<dbReference type="InterPro" id="IPR050194">
    <property type="entry name" value="Glycosyltransferase_grp1"/>
</dbReference>
<dbReference type="EMBL" id="BHEO01000002">
    <property type="protein sequence ID" value="GBU03931.1"/>
    <property type="molecule type" value="Genomic_DNA"/>
</dbReference>
<comment type="caution">
    <text evidence="4">The sequence shown here is derived from an EMBL/GenBank/DDBJ whole genome shotgun (WGS) entry which is preliminary data.</text>
</comment>
<dbReference type="InterPro" id="IPR028098">
    <property type="entry name" value="Glyco_trans_4-like_N"/>
</dbReference>
<dbReference type="GO" id="GO:0016757">
    <property type="term" value="F:glycosyltransferase activity"/>
    <property type="evidence" value="ECO:0007669"/>
    <property type="project" value="InterPro"/>
</dbReference>
<gene>
    <name evidence="4" type="ORF">EDD74_12310</name>
    <name evidence="3" type="ORF">FAEUMB_04720</name>
</gene>
<dbReference type="PANTHER" id="PTHR45947:SF3">
    <property type="entry name" value="SULFOQUINOVOSYL TRANSFERASE SQD2"/>
    <property type="match status" value="1"/>
</dbReference>
<dbReference type="Pfam" id="PF00534">
    <property type="entry name" value="Glycos_transf_1"/>
    <property type="match status" value="1"/>
</dbReference>
<dbReference type="Proteomes" id="UP000702954">
    <property type="component" value="Unassembled WGS sequence"/>
</dbReference>
<protein>
    <submittedName>
        <fullName evidence="3">Glycosyl transferase</fullName>
    </submittedName>
    <submittedName>
        <fullName evidence="4">Glycosyltransferase involved in cell wall biosynthesis</fullName>
    </submittedName>
</protein>
<evidence type="ECO:0000259" key="1">
    <source>
        <dbReference type="Pfam" id="PF00534"/>
    </source>
</evidence>
<evidence type="ECO:0000259" key="2">
    <source>
        <dbReference type="Pfam" id="PF13439"/>
    </source>
</evidence>
<dbReference type="SUPFAM" id="SSF53756">
    <property type="entry name" value="UDP-Glycosyltransferase/glycogen phosphorylase"/>
    <property type="match status" value="1"/>
</dbReference>
<dbReference type="InterPro" id="IPR001296">
    <property type="entry name" value="Glyco_trans_1"/>
</dbReference>
<evidence type="ECO:0000313" key="6">
    <source>
        <dbReference type="Proteomes" id="UP000702954"/>
    </source>
</evidence>
<dbReference type="RefSeq" id="WP_116441395.1">
    <property type="nucleotide sequence ID" value="NZ_BHEO01000002.1"/>
</dbReference>
<name>A0A4R3JHI8_9FIRM</name>
<reference evidence="3 6" key="1">
    <citation type="journal article" date="2018" name="Int. J. Syst. Evol. Microbiol.">
        <title>Draft Genome Sequence of Faecalimonas umbilicata JCM 30896T, an Acetate-Producing Bacterium Isolated from Human Feces.</title>
        <authorList>
            <person name="Sakamoto M."/>
            <person name="Ikeyama N."/>
            <person name="Yuki M."/>
            <person name="Ohkuma M."/>
        </authorList>
    </citation>
    <scope>NUCLEOTIDE SEQUENCE [LARGE SCALE GENOMIC DNA]</scope>
    <source>
        <strain evidence="3 6">EGH7</strain>
    </source>
</reference>
<dbReference type="AlphaFoldDB" id="A0A4R3JHI8"/>
<organism evidence="4 5">
    <name type="scientific">Faecalimonas umbilicata</name>
    <dbReference type="NCBI Taxonomy" id="1912855"/>
    <lineage>
        <taxon>Bacteria</taxon>
        <taxon>Bacillati</taxon>
        <taxon>Bacillota</taxon>
        <taxon>Clostridia</taxon>
        <taxon>Lachnospirales</taxon>
        <taxon>Lachnospiraceae</taxon>
        <taxon>Faecalimonas</taxon>
    </lineage>
</organism>
<feature type="domain" description="Glycosyltransferase subfamily 4-like N-terminal" evidence="2">
    <location>
        <begin position="15"/>
        <end position="191"/>
    </location>
</feature>
<dbReference type="Pfam" id="PF13439">
    <property type="entry name" value="Glyco_transf_4"/>
    <property type="match status" value="1"/>
</dbReference>
<reference evidence="4 5" key="2">
    <citation type="submission" date="2019-03" db="EMBL/GenBank/DDBJ databases">
        <title>Genomic Encyclopedia of Type Strains, Phase IV (KMG-IV): sequencing the most valuable type-strain genomes for metagenomic binning, comparative biology and taxonomic classification.</title>
        <authorList>
            <person name="Goeker M."/>
        </authorList>
    </citation>
    <scope>NUCLEOTIDE SEQUENCE [LARGE SCALE GENOMIC DNA]</scope>
    <source>
        <strain evidence="4 5">DSM 103426</strain>
    </source>
</reference>
<keyword evidence="6" id="KW-1185">Reference proteome</keyword>